<proteinExistence type="predicted"/>
<dbReference type="AlphaFoldDB" id="A0A0F5FQI3"/>
<keyword evidence="4" id="KW-1185">Reference proteome</keyword>
<keyword evidence="2" id="KW-0472">Membrane</keyword>
<accession>A0A0F5FQI3</accession>
<organism evidence="3 4">
    <name type="scientific">Devosia geojensis</name>
    <dbReference type="NCBI Taxonomy" id="443610"/>
    <lineage>
        <taxon>Bacteria</taxon>
        <taxon>Pseudomonadati</taxon>
        <taxon>Pseudomonadota</taxon>
        <taxon>Alphaproteobacteria</taxon>
        <taxon>Hyphomicrobiales</taxon>
        <taxon>Devosiaceae</taxon>
        <taxon>Devosia</taxon>
    </lineage>
</organism>
<feature type="region of interest" description="Disordered" evidence="1">
    <location>
        <begin position="44"/>
        <end position="63"/>
    </location>
</feature>
<dbReference type="Proteomes" id="UP000033632">
    <property type="component" value="Unassembled WGS sequence"/>
</dbReference>
<keyword evidence="2" id="KW-0812">Transmembrane</keyword>
<comment type="caution">
    <text evidence="3">The sequence shown here is derived from an EMBL/GenBank/DDBJ whole genome shotgun (WGS) entry which is preliminary data.</text>
</comment>
<evidence type="ECO:0000313" key="3">
    <source>
        <dbReference type="EMBL" id="KKB10452.1"/>
    </source>
</evidence>
<dbReference type="PATRIC" id="fig|443610.3.peg.1889"/>
<keyword evidence="2" id="KW-1133">Transmembrane helix</keyword>
<protein>
    <submittedName>
        <fullName evidence="3">Uncharacterized protein</fullName>
    </submittedName>
</protein>
<evidence type="ECO:0000313" key="4">
    <source>
        <dbReference type="Proteomes" id="UP000033632"/>
    </source>
</evidence>
<evidence type="ECO:0000256" key="1">
    <source>
        <dbReference type="SAM" id="MobiDB-lite"/>
    </source>
</evidence>
<evidence type="ECO:0000256" key="2">
    <source>
        <dbReference type="SAM" id="Phobius"/>
    </source>
</evidence>
<feature type="transmembrane region" description="Helical" evidence="2">
    <location>
        <begin position="16"/>
        <end position="38"/>
    </location>
</feature>
<dbReference type="EMBL" id="JZEX01000150">
    <property type="protein sequence ID" value="KKB10452.1"/>
    <property type="molecule type" value="Genomic_DNA"/>
</dbReference>
<sequence>MHERETAAVQKRTDPLAIFAGIAFAVSVLLIGYLVFFAGGDTGAPTPVEETPPAVTEPLVPTQ</sequence>
<reference evidence="3 4" key="1">
    <citation type="submission" date="2015-03" db="EMBL/GenBank/DDBJ databases">
        <authorList>
            <person name="Hassan Y.I."/>
            <person name="Lepp D."/>
            <person name="Li X.-Z."/>
            <person name="Zhou T."/>
        </authorList>
    </citation>
    <scope>NUCLEOTIDE SEQUENCE [LARGE SCALE GENOMIC DNA]</scope>
    <source>
        <strain evidence="3 4">BD-c194</strain>
    </source>
</reference>
<gene>
    <name evidence="3" type="ORF">VE25_17930</name>
</gene>
<dbReference type="RefSeq" id="WP_046110036.1">
    <property type="nucleotide sequence ID" value="NZ_JZEX01000150.1"/>
</dbReference>
<name>A0A0F5FQI3_9HYPH</name>